<keyword evidence="2" id="KW-1185">Reference proteome</keyword>
<dbReference type="Proteomes" id="UP001595699">
    <property type="component" value="Unassembled WGS sequence"/>
</dbReference>
<protein>
    <submittedName>
        <fullName evidence="1">DUF899 domain-containing protein</fullName>
    </submittedName>
</protein>
<proteinExistence type="predicted"/>
<comment type="caution">
    <text evidence="1">The sequence shown here is derived from an EMBL/GenBank/DDBJ whole genome shotgun (WGS) entry which is preliminary data.</text>
</comment>
<dbReference type="RefSeq" id="WP_239554243.1">
    <property type="nucleotide sequence ID" value="NZ_JAFBCM010000001.1"/>
</dbReference>
<dbReference type="Pfam" id="PF05988">
    <property type="entry name" value="DUF899"/>
    <property type="match status" value="1"/>
</dbReference>
<accession>A0ABV7Y6P4</accession>
<evidence type="ECO:0000313" key="2">
    <source>
        <dbReference type="Proteomes" id="UP001595699"/>
    </source>
</evidence>
<reference evidence="2" key="1">
    <citation type="journal article" date="2019" name="Int. J. Syst. Evol. Microbiol.">
        <title>The Global Catalogue of Microorganisms (GCM) 10K type strain sequencing project: providing services to taxonomists for standard genome sequencing and annotation.</title>
        <authorList>
            <consortium name="The Broad Institute Genomics Platform"/>
            <consortium name="The Broad Institute Genome Sequencing Center for Infectious Disease"/>
            <person name="Wu L."/>
            <person name="Ma J."/>
        </authorList>
    </citation>
    <scope>NUCLEOTIDE SEQUENCE [LARGE SCALE GENOMIC DNA]</scope>
    <source>
        <strain evidence="2">CGMCC 4.7241</strain>
    </source>
</reference>
<gene>
    <name evidence="1" type="ORF">ACFOUW_06320</name>
</gene>
<dbReference type="SUPFAM" id="SSF52833">
    <property type="entry name" value="Thioredoxin-like"/>
    <property type="match status" value="1"/>
</dbReference>
<dbReference type="EMBL" id="JBHRZH010000005">
    <property type="protein sequence ID" value="MFC3760444.1"/>
    <property type="molecule type" value="Genomic_DNA"/>
</dbReference>
<evidence type="ECO:0000313" key="1">
    <source>
        <dbReference type="EMBL" id="MFC3760444.1"/>
    </source>
</evidence>
<dbReference type="InterPro" id="IPR036249">
    <property type="entry name" value="Thioredoxin-like_sf"/>
</dbReference>
<dbReference type="InterPro" id="IPR010296">
    <property type="entry name" value="DUF899_thioredox"/>
</dbReference>
<organism evidence="1 2">
    <name type="scientific">Tenggerimyces flavus</name>
    <dbReference type="NCBI Taxonomy" id="1708749"/>
    <lineage>
        <taxon>Bacteria</taxon>
        <taxon>Bacillati</taxon>
        <taxon>Actinomycetota</taxon>
        <taxon>Actinomycetes</taxon>
        <taxon>Propionibacteriales</taxon>
        <taxon>Nocardioidaceae</taxon>
        <taxon>Tenggerimyces</taxon>
    </lineage>
</organism>
<sequence>MTRPDVVTREDWLKARTDLLTQEKALTRATDEVTLARRALPMVRITKEYAFEGPHGKQTLRDLFDDSEQLLVYHAMFDPKWDEACPGCSAGMDETSAPAMTANLKAKNTEYVRISRAPYDKIAKMAKQRGWTFKWVSSYGSDFNDDFGVTVDPTRGEPRYNYAPSPHTEPTELPGFSSFLREGDDVFHTYSAYARGTEPHGGIDHLLDLTVLGRQDGSRL</sequence>
<name>A0ABV7Y6P4_9ACTN</name>